<keyword evidence="1" id="KW-0472">Membrane</keyword>
<organism evidence="3 4">
    <name type="scientific">Rhizorhapis suberifaciens</name>
    <name type="common">corky root of lettuce</name>
    <dbReference type="NCBI Taxonomy" id="13656"/>
    <lineage>
        <taxon>Bacteria</taxon>
        <taxon>Pseudomonadati</taxon>
        <taxon>Pseudomonadota</taxon>
        <taxon>Alphaproteobacteria</taxon>
        <taxon>Sphingomonadales</taxon>
        <taxon>Sphingomonadaceae</taxon>
        <taxon>Rhizorhapis</taxon>
    </lineage>
</organism>
<dbReference type="GO" id="GO:0035556">
    <property type="term" value="P:intracellular signal transduction"/>
    <property type="evidence" value="ECO:0007669"/>
    <property type="project" value="InterPro"/>
</dbReference>
<name>A0A840HW74_9SPHN</name>
<gene>
    <name evidence="3" type="ORF">HNQ99_002143</name>
</gene>
<reference evidence="3 4" key="1">
    <citation type="submission" date="2020-08" db="EMBL/GenBank/DDBJ databases">
        <title>Genomic Encyclopedia of Type Strains, Phase IV (KMG-IV): sequencing the most valuable type-strain genomes for metagenomic binning, comparative biology and taxonomic classification.</title>
        <authorList>
            <person name="Goeker M."/>
        </authorList>
    </citation>
    <scope>NUCLEOTIDE SEQUENCE [LARGE SCALE GENOMIC DNA]</scope>
    <source>
        <strain evidence="3 4">DSM 7465</strain>
    </source>
</reference>
<dbReference type="InterPro" id="IPR029787">
    <property type="entry name" value="Nucleotide_cyclase"/>
</dbReference>
<evidence type="ECO:0000313" key="4">
    <source>
        <dbReference type="Proteomes" id="UP000575068"/>
    </source>
</evidence>
<keyword evidence="1" id="KW-0812">Transmembrane</keyword>
<dbReference type="InterPro" id="IPR001054">
    <property type="entry name" value="A/G_cyclase"/>
</dbReference>
<dbReference type="RefSeq" id="WP_184475611.1">
    <property type="nucleotide sequence ID" value="NZ_JACHOV010000007.1"/>
</dbReference>
<dbReference type="Proteomes" id="UP000575068">
    <property type="component" value="Unassembled WGS sequence"/>
</dbReference>
<evidence type="ECO:0000256" key="1">
    <source>
        <dbReference type="SAM" id="Phobius"/>
    </source>
</evidence>
<dbReference type="Gene3D" id="3.30.70.1230">
    <property type="entry name" value="Nucleotide cyclase"/>
    <property type="match status" value="1"/>
</dbReference>
<dbReference type="Pfam" id="PF05226">
    <property type="entry name" value="CHASE2"/>
    <property type="match status" value="1"/>
</dbReference>
<dbReference type="PROSITE" id="PS50125">
    <property type="entry name" value="GUANYLATE_CYCLASE_2"/>
    <property type="match status" value="1"/>
</dbReference>
<keyword evidence="3" id="KW-0456">Lyase</keyword>
<dbReference type="SMART" id="SM01080">
    <property type="entry name" value="CHASE2"/>
    <property type="match status" value="1"/>
</dbReference>
<feature type="domain" description="Guanylate cyclase" evidence="2">
    <location>
        <begin position="410"/>
        <end position="542"/>
    </location>
</feature>
<dbReference type="Pfam" id="PF00211">
    <property type="entry name" value="Guanylate_cyc"/>
    <property type="match status" value="1"/>
</dbReference>
<evidence type="ECO:0000259" key="2">
    <source>
        <dbReference type="PROSITE" id="PS50125"/>
    </source>
</evidence>
<dbReference type="InterPro" id="IPR007890">
    <property type="entry name" value="CHASE2"/>
</dbReference>
<dbReference type="CDD" id="cd07302">
    <property type="entry name" value="CHD"/>
    <property type="match status" value="1"/>
</dbReference>
<dbReference type="PANTHER" id="PTHR43081">
    <property type="entry name" value="ADENYLATE CYCLASE, TERMINAL-DIFFERENTIATION SPECIFIC-RELATED"/>
    <property type="match status" value="1"/>
</dbReference>
<dbReference type="EMBL" id="JACHOV010000007">
    <property type="protein sequence ID" value="MBB4641830.1"/>
    <property type="molecule type" value="Genomic_DNA"/>
</dbReference>
<dbReference type="GO" id="GO:0009190">
    <property type="term" value="P:cyclic nucleotide biosynthetic process"/>
    <property type="evidence" value="ECO:0007669"/>
    <property type="project" value="InterPro"/>
</dbReference>
<keyword evidence="4" id="KW-1185">Reference proteome</keyword>
<dbReference type="SMART" id="SM00044">
    <property type="entry name" value="CYCc"/>
    <property type="match status" value="1"/>
</dbReference>
<proteinExistence type="predicted"/>
<dbReference type="InterPro" id="IPR050697">
    <property type="entry name" value="Adenylyl/Guanylyl_Cyclase_3/4"/>
</dbReference>
<dbReference type="EC" id="4.6.1.1" evidence="3"/>
<comment type="caution">
    <text evidence="3">The sequence shown here is derived from an EMBL/GenBank/DDBJ whole genome shotgun (WGS) entry which is preliminary data.</text>
</comment>
<feature type="transmembrane region" description="Helical" evidence="1">
    <location>
        <begin position="292"/>
        <end position="311"/>
    </location>
</feature>
<dbReference type="SUPFAM" id="SSF55073">
    <property type="entry name" value="Nucleotide cyclase"/>
    <property type="match status" value="1"/>
</dbReference>
<evidence type="ECO:0000313" key="3">
    <source>
        <dbReference type="EMBL" id="MBB4641830.1"/>
    </source>
</evidence>
<keyword evidence="1" id="KW-1133">Transmembrane helix</keyword>
<protein>
    <submittedName>
        <fullName evidence="3">Adenylate cyclase</fullName>
        <ecNumber evidence="3">4.6.1.1</ecNumber>
    </submittedName>
</protein>
<dbReference type="PANTHER" id="PTHR43081:SF1">
    <property type="entry name" value="ADENYLATE CYCLASE, TERMINAL-DIFFERENTIATION SPECIFIC"/>
    <property type="match status" value="1"/>
</dbReference>
<dbReference type="AlphaFoldDB" id="A0A840HW74"/>
<accession>A0A840HW74</accession>
<sequence>MLRNIGIGRVAGTLLFVLLGVLVARYSWYLPFIGQAERAFYDLRMTATAAHVEQDDRIVMIVYTDDTLIDTKKRSPLDRATLARALANIDALEAKAIGIDILIDQPQDEDQQLLAVFAGLKTPTFLAYADINTNADNIEYRQQQFLDQFMARLKGTKVSPASIRLEVDGDGVARSWPAQPSNLPPLLATAMAGNSAFQGYMGSIRYRLPLSEDRPVIASFPIDLFANPDTAAAFADQVKGRHVLIGGDIVDLDQFETPMTAITGDRMIGLEVHANILAQYLDGDRPEQMPGVALWMAALLAAAASILTSLLEGKNWKIALFILLQLAFFVALPFYLQAHGTDTQFLPASGWALGWFITYAVVGSAARAVGSEQRKFAQSALGKYLPRDIAQEILNDPERLALHGEKRDIFVVFTDLEGFTKLSHAIEPEMVASLLNRYLDMLSDVVLEYGGTIDKFVGDAVVAFWGAPISRPDDGERAARAAYAMWQAGEAFRADIPDGVPPIGRTRVGLHFGEAIVGNFGGEGRIQYTALGDSMNTAARLEAANKQLGSSVIASREAVERSSLGWWRPMGRVVLRGRATPVDIFEPRPDLDISDLDHIRAMMNQLSTNRSGAVTELSAYAERHVDDAALANLLYRLEHGEAGGEYVLD</sequence>
<feature type="transmembrane region" description="Helical" evidence="1">
    <location>
        <begin position="318"/>
        <end position="336"/>
    </location>
</feature>
<dbReference type="GO" id="GO:0004016">
    <property type="term" value="F:adenylate cyclase activity"/>
    <property type="evidence" value="ECO:0007669"/>
    <property type="project" value="UniProtKB-EC"/>
</dbReference>
<feature type="transmembrane region" description="Helical" evidence="1">
    <location>
        <begin position="348"/>
        <end position="369"/>
    </location>
</feature>